<evidence type="ECO:0000313" key="2">
    <source>
        <dbReference type="EnsemblMetazoa" id="PPA17425.1"/>
    </source>
</evidence>
<keyword evidence="3" id="KW-1185">Reference proteome</keyword>
<evidence type="ECO:0000313" key="3">
    <source>
        <dbReference type="Proteomes" id="UP000005239"/>
    </source>
</evidence>
<organism evidence="2 3">
    <name type="scientific">Pristionchus pacificus</name>
    <name type="common">Parasitic nematode worm</name>
    <dbReference type="NCBI Taxonomy" id="54126"/>
    <lineage>
        <taxon>Eukaryota</taxon>
        <taxon>Metazoa</taxon>
        <taxon>Ecdysozoa</taxon>
        <taxon>Nematoda</taxon>
        <taxon>Chromadorea</taxon>
        <taxon>Rhabditida</taxon>
        <taxon>Rhabditina</taxon>
        <taxon>Diplogasteromorpha</taxon>
        <taxon>Diplogasteroidea</taxon>
        <taxon>Neodiplogasteridae</taxon>
        <taxon>Pristionchus</taxon>
    </lineage>
</organism>
<name>A0A2A6D0P2_PRIPA</name>
<dbReference type="OrthoDB" id="5861725at2759"/>
<reference evidence="3" key="1">
    <citation type="journal article" date="2008" name="Nat. Genet.">
        <title>The Pristionchus pacificus genome provides a unique perspective on nematode lifestyle and parasitism.</title>
        <authorList>
            <person name="Dieterich C."/>
            <person name="Clifton S.W."/>
            <person name="Schuster L.N."/>
            <person name="Chinwalla A."/>
            <person name="Delehaunty K."/>
            <person name="Dinkelacker I."/>
            <person name="Fulton L."/>
            <person name="Fulton R."/>
            <person name="Godfrey J."/>
            <person name="Minx P."/>
            <person name="Mitreva M."/>
            <person name="Roeseler W."/>
            <person name="Tian H."/>
            <person name="Witte H."/>
            <person name="Yang S.P."/>
            <person name="Wilson R.K."/>
            <person name="Sommer R.J."/>
        </authorList>
    </citation>
    <scope>NUCLEOTIDE SEQUENCE [LARGE SCALE GENOMIC DNA]</scope>
    <source>
        <strain evidence="3">PS312</strain>
    </source>
</reference>
<accession>A0A8R1YE11</accession>
<proteinExistence type="predicted"/>
<dbReference type="Proteomes" id="UP000005239">
    <property type="component" value="Unassembled WGS sequence"/>
</dbReference>
<protein>
    <submittedName>
        <fullName evidence="2">Uncharacterized protein</fullName>
    </submittedName>
</protein>
<feature type="compositionally biased region" description="Low complexity" evidence="1">
    <location>
        <begin position="128"/>
        <end position="143"/>
    </location>
</feature>
<sequence length="218" mass="24759">MSDYVEVYDNCSPHGEDFQIYEENLKAPVTGERIEGWLRVFEDSLDLMTRNGNGHVRFASDHPLPWHGGFCVARTDERSLICYKNEQSSNRVGRRLPRTRLDGGIRSFLRHWKQPGQTSDYEEGSIASSSSSSNHSNYSSNNYHSKTLSRLTALREEGNSVSDFLPQNRYGTSNYGTVYRANTMGGYRNPAYYGSPSPSSKYSSPMDSHHFFTMRPGQ</sequence>
<evidence type="ECO:0000256" key="1">
    <source>
        <dbReference type="SAM" id="MobiDB-lite"/>
    </source>
</evidence>
<gene>
    <name evidence="2" type="primary">WBGene00106979</name>
</gene>
<feature type="region of interest" description="Disordered" evidence="1">
    <location>
        <begin position="116"/>
        <end position="143"/>
    </location>
</feature>
<reference evidence="2" key="2">
    <citation type="submission" date="2022-06" db="UniProtKB">
        <authorList>
            <consortium name="EnsemblMetazoa"/>
        </authorList>
    </citation>
    <scope>IDENTIFICATION</scope>
    <source>
        <strain evidence="2">PS312</strain>
    </source>
</reference>
<accession>A0A2A6D0P2</accession>
<dbReference type="AlphaFoldDB" id="A0A2A6D0P2"/>
<dbReference type="EnsemblMetazoa" id="PPA17425.1">
    <property type="protein sequence ID" value="PPA17425.1"/>
    <property type="gene ID" value="WBGene00106979"/>
</dbReference>